<keyword evidence="1" id="KW-0175">Coiled coil</keyword>
<accession>A0A158JKF1</accession>
<feature type="domain" description="Polysaccharide pyruvyl transferase" evidence="2">
    <location>
        <begin position="34"/>
        <end position="211"/>
    </location>
</feature>
<dbReference type="EMBL" id="FCNY02000030">
    <property type="protein sequence ID" value="SAL69356.1"/>
    <property type="molecule type" value="Genomic_DNA"/>
</dbReference>
<keyword evidence="4" id="KW-1185">Reference proteome</keyword>
<gene>
    <name evidence="3" type="ORF">AWB70_06920</name>
</gene>
<dbReference type="InterPro" id="IPR007345">
    <property type="entry name" value="Polysacch_pyruvyl_Trfase"/>
</dbReference>
<evidence type="ECO:0000256" key="1">
    <source>
        <dbReference type="SAM" id="Coils"/>
    </source>
</evidence>
<evidence type="ECO:0000259" key="2">
    <source>
        <dbReference type="Pfam" id="PF04230"/>
    </source>
</evidence>
<reference evidence="4" key="1">
    <citation type="submission" date="2016-01" db="EMBL/GenBank/DDBJ databases">
        <authorList>
            <person name="Peeters C."/>
        </authorList>
    </citation>
    <scope>NUCLEOTIDE SEQUENCE [LARGE SCALE GENOMIC DNA]</scope>
</reference>
<feature type="coiled-coil region" evidence="1">
    <location>
        <begin position="489"/>
        <end position="516"/>
    </location>
</feature>
<organism evidence="3 4">
    <name type="scientific">Caballeronia cordobensis</name>
    <name type="common">Burkholderia cordobensis</name>
    <dbReference type="NCBI Taxonomy" id="1353886"/>
    <lineage>
        <taxon>Bacteria</taxon>
        <taxon>Pseudomonadati</taxon>
        <taxon>Pseudomonadota</taxon>
        <taxon>Betaproteobacteria</taxon>
        <taxon>Burkholderiales</taxon>
        <taxon>Burkholderiaceae</taxon>
        <taxon>Caballeronia</taxon>
    </lineage>
</organism>
<evidence type="ECO:0000313" key="3">
    <source>
        <dbReference type="EMBL" id="SAL69356.1"/>
    </source>
</evidence>
<dbReference type="Proteomes" id="UP000054740">
    <property type="component" value="Unassembled WGS sequence"/>
</dbReference>
<dbReference type="Pfam" id="PF04230">
    <property type="entry name" value="PS_pyruv_trans"/>
    <property type="match status" value="1"/>
</dbReference>
<name>A0A158JKF1_CABCO</name>
<dbReference type="RefSeq" id="WP_143281739.1">
    <property type="nucleotide sequence ID" value="NZ_FCNY02000030.1"/>
</dbReference>
<protein>
    <recommendedName>
        <fullName evidence="2">Polysaccharide pyruvyl transferase domain-containing protein</fullName>
    </recommendedName>
</protein>
<sequence length="557" mass="62292">MQSFCCYCDEASSSALDSLDEKIFLLGSDFGYPNFGDIAQLLNSIALHRRLGRYKIVLVMSTDAIGDPEFPEFMRRTYDADAIVFVSPVARDFEDSGLSLQRIRTMRNISALHLYGGGFLNDKWGEYYLPIIEYLLATIQPALYFASGLQITRPFESRVLEHLGKYPAALFGVRDELSYQWMTEAGYEPSFSFDDATEELQKLTANLPLRRGNGLLMHMNISGYTGNATNPAGIPRELAILASSAAARSGTTILQAYGDRRLDVFDAREAIKELERTFPFADYRVLELAQLAFGRWPTLAAPVEGAIGYSSSYHVALWLQLAGIPCWLRGSNLFYQQKRDALQVEQDFDAFMQDPHLANHSSNLERRGAWLAKVEDLVQRAPSLARTIDVSYPNEAAPVPWRFKGNGMRQWAEQSKYVNQKIATLDAQVAELHLLLGSEREKSGALNAHIGQLNTANRAELQRTQDVIAELTAANQAELQRTQDAIAVNQALNAQVAELSQQVAATETQCNAATAQNRQLLNSRTWRMTKPLRFGASVLRGDWASARARLRRMLDKS</sequence>
<proteinExistence type="predicted"/>
<dbReference type="AlphaFoldDB" id="A0A158JKF1"/>
<evidence type="ECO:0000313" key="4">
    <source>
        <dbReference type="Proteomes" id="UP000054740"/>
    </source>
</evidence>